<sequence>MKCRQSHAQFTVCHGSYGHAGAAALSYLGPTANSTHFYAPLVFKHDKQRPKPPPLKHMQESRYDISHGDFGSLWEIPFHLMLIKPDVAAKAAARRSSSELVHGRVFPQELIINLYLSDSPADTVTDRQLLQRKASRREETSNGALPKIIRLQSGHFSSF</sequence>
<evidence type="ECO:0000313" key="2">
    <source>
        <dbReference type="Proteomes" id="UP001153269"/>
    </source>
</evidence>
<organism evidence="1 2">
    <name type="scientific">Pleuronectes platessa</name>
    <name type="common">European plaice</name>
    <dbReference type="NCBI Taxonomy" id="8262"/>
    <lineage>
        <taxon>Eukaryota</taxon>
        <taxon>Metazoa</taxon>
        <taxon>Chordata</taxon>
        <taxon>Craniata</taxon>
        <taxon>Vertebrata</taxon>
        <taxon>Euteleostomi</taxon>
        <taxon>Actinopterygii</taxon>
        <taxon>Neopterygii</taxon>
        <taxon>Teleostei</taxon>
        <taxon>Neoteleostei</taxon>
        <taxon>Acanthomorphata</taxon>
        <taxon>Carangaria</taxon>
        <taxon>Pleuronectiformes</taxon>
        <taxon>Pleuronectoidei</taxon>
        <taxon>Pleuronectidae</taxon>
        <taxon>Pleuronectes</taxon>
    </lineage>
</organism>
<gene>
    <name evidence="1" type="ORF">PLEPLA_LOCUS36318</name>
</gene>
<reference evidence="1" key="1">
    <citation type="submission" date="2020-03" db="EMBL/GenBank/DDBJ databases">
        <authorList>
            <person name="Weist P."/>
        </authorList>
    </citation>
    <scope>NUCLEOTIDE SEQUENCE</scope>
</reference>
<protein>
    <submittedName>
        <fullName evidence="1">Uncharacterized protein</fullName>
    </submittedName>
</protein>
<accession>A0A9N7VA73</accession>
<dbReference type="AlphaFoldDB" id="A0A9N7VA73"/>
<comment type="caution">
    <text evidence="1">The sequence shown here is derived from an EMBL/GenBank/DDBJ whole genome shotgun (WGS) entry which is preliminary data.</text>
</comment>
<keyword evidence="2" id="KW-1185">Reference proteome</keyword>
<dbReference type="EMBL" id="CADEAL010003985">
    <property type="protein sequence ID" value="CAB1448669.1"/>
    <property type="molecule type" value="Genomic_DNA"/>
</dbReference>
<name>A0A9N7VA73_PLEPL</name>
<evidence type="ECO:0000313" key="1">
    <source>
        <dbReference type="EMBL" id="CAB1448669.1"/>
    </source>
</evidence>
<proteinExistence type="predicted"/>
<dbReference type="Proteomes" id="UP001153269">
    <property type="component" value="Unassembled WGS sequence"/>
</dbReference>